<keyword evidence="3" id="KW-1185">Reference proteome</keyword>
<dbReference type="AlphaFoldDB" id="A0A8C0GNV3"/>
<keyword evidence="1" id="KW-0812">Transmembrane</keyword>
<feature type="transmembrane region" description="Helical" evidence="1">
    <location>
        <begin position="22"/>
        <end position="42"/>
    </location>
</feature>
<keyword evidence="1" id="KW-1133">Transmembrane helix</keyword>
<dbReference type="Pfam" id="PF17690">
    <property type="entry name" value="DUF5537"/>
    <property type="match status" value="1"/>
</dbReference>
<proteinExistence type="predicted"/>
<evidence type="ECO:0000256" key="1">
    <source>
        <dbReference type="SAM" id="Phobius"/>
    </source>
</evidence>
<name>A0A8C0GNV3_CHEAB</name>
<dbReference type="Ensembl" id="ENSCABT00000010925.1">
    <property type="protein sequence ID" value="ENSCABP00000009969.1"/>
    <property type="gene ID" value="ENSCABG00000007483.1"/>
</dbReference>
<evidence type="ECO:0000313" key="2">
    <source>
        <dbReference type="Ensembl" id="ENSCABP00000009969.1"/>
    </source>
</evidence>
<organism evidence="2 3">
    <name type="scientific">Chelonoidis abingdonii</name>
    <name type="common">Abingdon island giant tortoise</name>
    <name type="synonym">Testudo abingdonii</name>
    <dbReference type="NCBI Taxonomy" id="106734"/>
    <lineage>
        <taxon>Eukaryota</taxon>
        <taxon>Metazoa</taxon>
        <taxon>Chordata</taxon>
        <taxon>Craniata</taxon>
        <taxon>Vertebrata</taxon>
        <taxon>Euteleostomi</taxon>
        <taxon>Archelosauria</taxon>
        <taxon>Testudinata</taxon>
        <taxon>Testudines</taxon>
        <taxon>Cryptodira</taxon>
        <taxon>Durocryptodira</taxon>
        <taxon>Testudinoidea</taxon>
        <taxon>Testudinidae</taxon>
        <taxon>Chelonoidis</taxon>
    </lineage>
</organism>
<sequence length="168" mass="19484">MHLYYFLVTCLKNIGQKTGCSIIFVFNILLIVINNIEAIIVWRNKIPEWEKVKKATNVVTTLKLDGTYTGKYQIRMVSYSLDQWFLNLFRCLCREGPWRAGPVCLPAASTGLCFFPPLGHHHFTDPFAGAPPEYIHRLSEIKSFQCETIRQEQNKKLKRGKKEETWTS</sequence>
<accession>A0A8C0GNV3</accession>
<reference evidence="2" key="2">
    <citation type="submission" date="2025-09" db="UniProtKB">
        <authorList>
            <consortium name="Ensembl"/>
        </authorList>
    </citation>
    <scope>IDENTIFICATION</scope>
</reference>
<dbReference type="Proteomes" id="UP000694404">
    <property type="component" value="Unplaced"/>
</dbReference>
<keyword evidence="1" id="KW-0472">Membrane</keyword>
<evidence type="ECO:0000313" key="3">
    <source>
        <dbReference type="Proteomes" id="UP000694404"/>
    </source>
</evidence>
<dbReference type="GeneTree" id="ENSGT01020000233879"/>
<protein>
    <submittedName>
        <fullName evidence="2">Uncharacterized protein</fullName>
    </submittedName>
</protein>
<dbReference type="InterPro" id="IPR040505">
    <property type="entry name" value="DUF5537"/>
</dbReference>
<reference evidence="2" key="1">
    <citation type="submission" date="2025-08" db="UniProtKB">
        <authorList>
            <consortium name="Ensembl"/>
        </authorList>
    </citation>
    <scope>IDENTIFICATION</scope>
</reference>